<keyword evidence="2" id="KW-1185">Reference proteome</keyword>
<name>A0A915K3S0_ROMCU</name>
<evidence type="ECO:0000313" key="3">
    <source>
        <dbReference type="WBParaSite" id="nRc.2.0.1.t32862-RA"/>
    </source>
</evidence>
<proteinExistence type="predicted"/>
<evidence type="ECO:0000256" key="1">
    <source>
        <dbReference type="SAM" id="MobiDB-lite"/>
    </source>
</evidence>
<protein>
    <submittedName>
        <fullName evidence="3">Uncharacterized protein</fullName>
    </submittedName>
</protein>
<reference evidence="3" key="1">
    <citation type="submission" date="2022-11" db="UniProtKB">
        <authorList>
            <consortium name="WormBaseParasite"/>
        </authorList>
    </citation>
    <scope>IDENTIFICATION</scope>
</reference>
<evidence type="ECO:0000313" key="2">
    <source>
        <dbReference type="Proteomes" id="UP000887565"/>
    </source>
</evidence>
<dbReference type="Proteomes" id="UP000887565">
    <property type="component" value="Unplaced"/>
</dbReference>
<organism evidence="2 3">
    <name type="scientific">Romanomermis culicivorax</name>
    <name type="common">Nematode worm</name>
    <dbReference type="NCBI Taxonomy" id="13658"/>
    <lineage>
        <taxon>Eukaryota</taxon>
        <taxon>Metazoa</taxon>
        <taxon>Ecdysozoa</taxon>
        <taxon>Nematoda</taxon>
        <taxon>Enoplea</taxon>
        <taxon>Dorylaimia</taxon>
        <taxon>Mermithida</taxon>
        <taxon>Mermithoidea</taxon>
        <taxon>Mermithidae</taxon>
        <taxon>Romanomermis</taxon>
    </lineage>
</organism>
<feature type="region of interest" description="Disordered" evidence="1">
    <location>
        <begin position="190"/>
        <end position="215"/>
    </location>
</feature>
<dbReference type="WBParaSite" id="nRc.2.0.1.t32862-RA">
    <property type="protein sequence ID" value="nRc.2.0.1.t32862-RA"/>
    <property type="gene ID" value="nRc.2.0.1.g32862"/>
</dbReference>
<dbReference type="AlphaFoldDB" id="A0A915K3S0"/>
<sequence>MNIPPPPLPPMFNRVPGAPGMIQPPNDTAFLTFRGSRPTFRQSIDFRPDASRSTLPLGFTTYPPPPPNVVNNFQNLQPSRYSALNQESSSTSLFIDNNEIWLPPTSKVIQNEIANTISESSTYNLFRHLNPELTNRFPFENLDKSSSNVSASLPQTPFLTVDSNNRLADAGIHQKSSTFELFDGKNLFSGSTSANPSAEETTEPTATFSLFADSK</sequence>
<accession>A0A915K3S0</accession>